<evidence type="ECO:0000313" key="4">
    <source>
        <dbReference type="EMBL" id="CAJ1952169.1"/>
    </source>
</evidence>
<protein>
    <recommendedName>
        <fullName evidence="3">Bromo domain-containing protein</fullName>
    </recommendedName>
</protein>
<evidence type="ECO:0000256" key="1">
    <source>
        <dbReference type="ARBA" id="ARBA00023117"/>
    </source>
</evidence>
<comment type="caution">
    <text evidence="4">The sequence shown here is derived from an EMBL/GenBank/DDBJ whole genome shotgun (WGS) entry which is preliminary data.</text>
</comment>
<dbReference type="SUPFAM" id="SSF47370">
    <property type="entry name" value="Bromodomain"/>
    <property type="match status" value="1"/>
</dbReference>
<dbReference type="EMBL" id="CAKOGP040001802">
    <property type="protein sequence ID" value="CAJ1952169.1"/>
    <property type="molecule type" value="Genomic_DNA"/>
</dbReference>
<accession>A0AAD2FSM1</accession>
<evidence type="ECO:0000256" key="2">
    <source>
        <dbReference type="SAM" id="MobiDB-lite"/>
    </source>
</evidence>
<dbReference type="Pfam" id="PF00439">
    <property type="entry name" value="Bromodomain"/>
    <property type="match status" value="1"/>
</dbReference>
<gene>
    <name evidence="4" type="ORF">CYCCA115_LOCUS13420</name>
</gene>
<evidence type="ECO:0000313" key="5">
    <source>
        <dbReference type="Proteomes" id="UP001295423"/>
    </source>
</evidence>
<keyword evidence="1" id="KW-0103">Bromodomain</keyword>
<dbReference type="Gene3D" id="1.20.920.10">
    <property type="entry name" value="Bromodomain-like"/>
    <property type="match status" value="1"/>
</dbReference>
<feature type="region of interest" description="Disordered" evidence="2">
    <location>
        <begin position="55"/>
        <end position="89"/>
    </location>
</feature>
<reference evidence="4" key="1">
    <citation type="submission" date="2023-08" db="EMBL/GenBank/DDBJ databases">
        <authorList>
            <person name="Audoor S."/>
            <person name="Bilcke G."/>
        </authorList>
    </citation>
    <scope>NUCLEOTIDE SEQUENCE</scope>
</reference>
<sequence length="703" mass="79005">MADRYSATFDMESYGNRYQATNRTASCIQQQRRHYLNPNGPCMEDYDPSRLNPSTFTPTATTGRRVPSRPHQTLLPSTTGTATLSTPSKTAGMQKMQCITDFEPLPIGNAALQRLNPPHTVVATNTVVHHQTVFTTSLVPGTALKDMFAPKSSPISVDHGDEVWLERLEFTVSGISLEPMKGTAIVSRIQSRANEVATRYLPCVDFLVQCQQELRKGLALATRKNVVQQMFRDSMTPNQFYRIYIATLPTKFFQKNKGLMASQNLEAAFKELQKLCENAHAVQNQGCEAVKNTFLGGMKDGESWGLRKWLSKHGGALQICNDFECILNSCQKLDRSFDTTRKLGERLRPTASQALKRLKSEVPPSYQEQSSAHPYLPFFHRLESALRGMSDFDPEDDDVICIDDDDELEAIKSSAPTQTSTHKKRKMEAKADTDYALDAVAKTSEEDFVVEILDIKPAAKRSKTTFEGDSDDADFIKLWRSVENDVSTDFFNQGLFDSSPFEQRNALGLARNLDELASMFDSNQHWTIRPNNIPLEAFWDGAEKYACVLRLFSELLKSPDSADFVDAVDHTQTPSYAHVVKHPLCFRDVVSALLDDSEAANKSLVGNTGQLVAQGLSSWNMWRGKDLLQALDLVLLNSLAYGRATQKGQNGNRSQTNKLRKQLWVGIKDVLDTHMDEMDQDQRKRYTPTRRGETSGFVIYKDR</sequence>
<dbReference type="Proteomes" id="UP001295423">
    <property type="component" value="Unassembled WGS sequence"/>
</dbReference>
<dbReference type="InterPro" id="IPR036427">
    <property type="entry name" value="Bromodomain-like_sf"/>
</dbReference>
<proteinExistence type="predicted"/>
<name>A0AAD2FSM1_9STRA</name>
<evidence type="ECO:0000259" key="3">
    <source>
        <dbReference type="Pfam" id="PF00439"/>
    </source>
</evidence>
<dbReference type="InterPro" id="IPR001487">
    <property type="entry name" value="Bromodomain"/>
</dbReference>
<feature type="domain" description="Bromo" evidence="3">
    <location>
        <begin position="549"/>
        <end position="589"/>
    </location>
</feature>
<feature type="compositionally biased region" description="Polar residues" evidence="2">
    <location>
        <begin position="70"/>
        <end position="89"/>
    </location>
</feature>
<dbReference type="AlphaFoldDB" id="A0AAD2FSM1"/>
<organism evidence="4 5">
    <name type="scientific">Cylindrotheca closterium</name>
    <dbReference type="NCBI Taxonomy" id="2856"/>
    <lineage>
        <taxon>Eukaryota</taxon>
        <taxon>Sar</taxon>
        <taxon>Stramenopiles</taxon>
        <taxon>Ochrophyta</taxon>
        <taxon>Bacillariophyta</taxon>
        <taxon>Bacillariophyceae</taxon>
        <taxon>Bacillariophycidae</taxon>
        <taxon>Bacillariales</taxon>
        <taxon>Bacillariaceae</taxon>
        <taxon>Cylindrotheca</taxon>
    </lineage>
</organism>
<keyword evidence="5" id="KW-1185">Reference proteome</keyword>